<keyword evidence="3" id="KW-0812">Transmembrane</keyword>
<evidence type="ECO:0000256" key="1">
    <source>
        <dbReference type="ARBA" id="ARBA00004370"/>
    </source>
</evidence>
<protein>
    <submittedName>
        <fullName evidence="9">Beta-barrel assembly machine subunit BamA</fullName>
    </submittedName>
</protein>
<dbReference type="InterPro" id="IPR034746">
    <property type="entry name" value="POTRA"/>
</dbReference>
<evidence type="ECO:0000256" key="4">
    <source>
        <dbReference type="ARBA" id="ARBA00022729"/>
    </source>
</evidence>
<evidence type="ECO:0000256" key="2">
    <source>
        <dbReference type="ARBA" id="ARBA00022452"/>
    </source>
</evidence>
<dbReference type="InterPro" id="IPR039910">
    <property type="entry name" value="D15-like"/>
</dbReference>
<dbReference type="STRING" id="1302690.BUE76_20915"/>
<evidence type="ECO:0000256" key="3">
    <source>
        <dbReference type="ARBA" id="ARBA00022692"/>
    </source>
</evidence>
<dbReference type="Gene3D" id="3.10.20.310">
    <property type="entry name" value="membrane protein fhac"/>
    <property type="match status" value="5"/>
</dbReference>
<evidence type="ECO:0000259" key="8">
    <source>
        <dbReference type="PROSITE" id="PS51779"/>
    </source>
</evidence>
<accession>A0A1M5D7Y6</accession>
<dbReference type="GO" id="GO:0019867">
    <property type="term" value="C:outer membrane"/>
    <property type="evidence" value="ECO:0007669"/>
    <property type="project" value="InterPro"/>
</dbReference>
<dbReference type="Proteomes" id="UP000184368">
    <property type="component" value="Unassembled WGS sequence"/>
</dbReference>
<dbReference type="PANTHER" id="PTHR12815">
    <property type="entry name" value="SORTING AND ASSEMBLY MACHINERY SAMM50 PROTEIN FAMILY MEMBER"/>
    <property type="match status" value="1"/>
</dbReference>
<keyword evidence="6" id="KW-0998">Cell outer membrane</keyword>
<feature type="domain" description="POTRA" evidence="8">
    <location>
        <begin position="51"/>
        <end position="126"/>
    </location>
</feature>
<feature type="chain" id="PRO_5012070160" evidence="7">
    <location>
        <begin position="25"/>
        <end position="911"/>
    </location>
</feature>
<evidence type="ECO:0000256" key="5">
    <source>
        <dbReference type="ARBA" id="ARBA00023136"/>
    </source>
</evidence>
<proteinExistence type="predicted"/>
<keyword evidence="4 7" id="KW-0732">Signal</keyword>
<dbReference type="GO" id="GO:0071709">
    <property type="term" value="P:membrane assembly"/>
    <property type="evidence" value="ECO:0007669"/>
    <property type="project" value="InterPro"/>
</dbReference>
<keyword evidence="5" id="KW-0472">Membrane</keyword>
<dbReference type="RefSeq" id="WP_073044247.1">
    <property type="nucleotide sequence ID" value="NZ_FQUO01000010.1"/>
</dbReference>
<feature type="signal peptide" evidence="7">
    <location>
        <begin position="1"/>
        <end position="24"/>
    </location>
</feature>
<reference evidence="9 10" key="1">
    <citation type="submission" date="2016-11" db="EMBL/GenBank/DDBJ databases">
        <authorList>
            <person name="Jaros S."/>
            <person name="Januszkiewicz K."/>
            <person name="Wedrychowicz H."/>
        </authorList>
    </citation>
    <scope>NUCLEOTIDE SEQUENCE [LARGE SCALE GENOMIC DNA]</scope>
    <source>
        <strain evidence="9 10">DSM 26897</strain>
    </source>
</reference>
<keyword evidence="10" id="KW-1185">Reference proteome</keyword>
<dbReference type="EMBL" id="FQUO01000010">
    <property type="protein sequence ID" value="SHF63064.1"/>
    <property type="molecule type" value="Genomic_DNA"/>
</dbReference>
<dbReference type="PROSITE" id="PS51779">
    <property type="entry name" value="POTRA"/>
    <property type="match status" value="1"/>
</dbReference>
<keyword evidence="2" id="KW-1134">Transmembrane beta strand</keyword>
<dbReference type="OrthoDB" id="9802086at2"/>
<dbReference type="Gene3D" id="2.40.160.50">
    <property type="entry name" value="membrane protein fhac: a member of the omp85/tpsb transporter family"/>
    <property type="match status" value="1"/>
</dbReference>
<evidence type="ECO:0000313" key="10">
    <source>
        <dbReference type="Proteomes" id="UP000184368"/>
    </source>
</evidence>
<dbReference type="AlphaFoldDB" id="A0A1M5D7Y6"/>
<evidence type="ECO:0000256" key="6">
    <source>
        <dbReference type="ARBA" id="ARBA00023237"/>
    </source>
</evidence>
<organism evidence="9 10">
    <name type="scientific">Cnuella takakiae</name>
    <dbReference type="NCBI Taxonomy" id="1302690"/>
    <lineage>
        <taxon>Bacteria</taxon>
        <taxon>Pseudomonadati</taxon>
        <taxon>Bacteroidota</taxon>
        <taxon>Chitinophagia</taxon>
        <taxon>Chitinophagales</taxon>
        <taxon>Chitinophagaceae</taxon>
        <taxon>Cnuella</taxon>
    </lineage>
</organism>
<comment type="subcellular location">
    <subcellularLocation>
        <location evidence="1">Membrane</location>
    </subcellularLocation>
</comment>
<evidence type="ECO:0000313" key="9">
    <source>
        <dbReference type="EMBL" id="SHF63064.1"/>
    </source>
</evidence>
<dbReference type="InterPro" id="IPR023707">
    <property type="entry name" value="OM_assembly_BamA"/>
</dbReference>
<dbReference type="Pfam" id="PF07244">
    <property type="entry name" value="POTRA"/>
    <property type="match status" value="4"/>
</dbReference>
<name>A0A1M5D7Y6_9BACT</name>
<dbReference type="PANTHER" id="PTHR12815:SF47">
    <property type="entry name" value="TRANSLOCATION AND ASSEMBLY MODULE SUBUNIT TAMA"/>
    <property type="match status" value="1"/>
</dbReference>
<evidence type="ECO:0000256" key="7">
    <source>
        <dbReference type="SAM" id="SignalP"/>
    </source>
</evidence>
<gene>
    <name evidence="9" type="ORF">SAMN05444008_110112</name>
</gene>
<sequence length="911" mass="102747">MLKKIPRIIAVAAFLSFAAASASAQVTDTTQPTSVDPELLALQNARVPKEFTINSITVTGANFLDTGIIVSISGIQRGDKLTIPGTDAFSKAITNLWKQRLFSNAQVNITSVRGDVIDVEIVVQERPKLGNFSFKGIKKSEIEELEKKAGLVKSTIITENTRRNAVEAIEKFYVEKGFSKVNVRIDEKPDPSLPNANDLTFFIDKGKKVKVNEVNFYGNEQVADLKLKKQMKGTKEMTKITLFPSQVPSPYGKNDPIPFKTWFNDLGFLSLSKTKAFLDPYFRFKLFSSAKFDPKKYAEDKEKVLEEYNALGYRDAQVAEDTMYYTPNGNLNIDLKVTEGRKYYFGNITWKGNTKYADSVLNTVLGIRKGDVYNLQTLNRRLGKQLTPEGGDISGLYMDDGYLFFRADPVETSVYSDTIDHEIRIVEGPQATIRNVNILGNEKTKDHVIRRELRTVPGEKFSRSDLIRSQRELAALNYFNQETINPGVVPNQEDGTVDINWKLEEKSSDQLELSAGWGGGIGLTGTLGVTFNNFSIKNIFNKKSWDPLPTGDGQKLSLRLQSNGRAFRSYNFSFTEPWLGGRKRNPLTVSLFSSKFSNAYDYFTGRFDKARSDTNYLRTLGATISLGKQLKWPDDYFNIVYSLNFTQYDLRNYPIFAGMSNGKSTNVSLKIALQRSSVFDPTYPRSGSNFIASVQATPPYSYLNPNLVTSANPYKTPEYHKWRFNAEWFVPIGKPLGADKNRQFVLKLAAKYGFMGRYNNKLDFSPFERFQVGGDGLTNQFGLLGYDVIALRGYPVFQTSDPTINPDLSQASQHFTIFNKYQMELRFPLVTQPSSTIYGLAFMDAANGWYNFKEYNPFRLRRSVGVGMRFFLPMFGLLGFDYGIGLDRLTPGQQGLKGAGRFTFMLGFEPE</sequence>
<dbReference type="InterPro" id="IPR010827">
    <property type="entry name" value="BamA/TamA_POTRA"/>
</dbReference>
<dbReference type="PIRSF" id="PIRSF006076">
    <property type="entry name" value="OM_assembly_OMP85"/>
    <property type="match status" value="1"/>
</dbReference>